<name>A0ACB7ZX38_9AGAM</name>
<sequence>MTREGLFQLDVDDDIWQDTGLDDDISMAAPQWLVDKNIQSGIQLLLEIDRCTEKEEWMMTEWEAVERAKQGADKNTMFQLQSRAHNLSLL</sequence>
<dbReference type="EMBL" id="MU268158">
    <property type="protein sequence ID" value="KAH7905600.1"/>
    <property type="molecule type" value="Genomic_DNA"/>
</dbReference>
<keyword evidence="2" id="KW-1185">Reference proteome</keyword>
<organism evidence="1 2">
    <name type="scientific">Hygrophoropsis aurantiaca</name>
    <dbReference type="NCBI Taxonomy" id="72124"/>
    <lineage>
        <taxon>Eukaryota</taxon>
        <taxon>Fungi</taxon>
        <taxon>Dikarya</taxon>
        <taxon>Basidiomycota</taxon>
        <taxon>Agaricomycotina</taxon>
        <taxon>Agaricomycetes</taxon>
        <taxon>Agaricomycetidae</taxon>
        <taxon>Boletales</taxon>
        <taxon>Coniophorineae</taxon>
        <taxon>Hygrophoropsidaceae</taxon>
        <taxon>Hygrophoropsis</taxon>
    </lineage>
</organism>
<protein>
    <submittedName>
        <fullName evidence="1">Uncharacterized protein</fullName>
    </submittedName>
</protein>
<proteinExistence type="predicted"/>
<evidence type="ECO:0000313" key="2">
    <source>
        <dbReference type="Proteomes" id="UP000790377"/>
    </source>
</evidence>
<gene>
    <name evidence="1" type="ORF">BJ138DRAFT_1118327</name>
</gene>
<accession>A0ACB7ZX38</accession>
<reference evidence="1" key="1">
    <citation type="journal article" date="2021" name="New Phytol.">
        <title>Evolutionary innovations through gain and loss of genes in the ectomycorrhizal Boletales.</title>
        <authorList>
            <person name="Wu G."/>
            <person name="Miyauchi S."/>
            <person name="Morin E."/>
            <person name="Kuo A."/>
            <person name="Drula E."/>
            <person name="Varga T."/>
            <person name="Kohler A."/>
            <person name="Feng B."/>
            <person name="Cao Y."/>
            <person name="Lipzen A."/>
            <person name="Daum C."/>
            <person name="Hundley H."/>
            <person name="Pangilinan J."/>
            <person name="Johnson J."/>
            <person name="Barry K."/>
            <person name="LaButti K."/>
            <person name="Ng V."/>
            <person name="Ahrendt S."/>
            <person name="Min B."/>
            <person name="Choi I.G."/>
            <person name="Park H."/>
            <person name="Plett J.M."/>
            <person name="Magnuson J."/>
            <person name="Spatafora J.W."/>
            <person name="Nagy L.G."/>
            <person name="Henrissat B."/>
            <person name="Grigoriev I.V."/>
            <person name="Yang Z.L."/>
            <person name="Xu J."/>
            <person name="Martin F.M."/>
        </authorList>
    </citation>
    <scope>NUCLEOTIDE SEQUENCE</scope>
    <source>
        <strain evidence="1">ATCC 28755</strain>
    </source>
</reference>
<dbReference type="Proteomes" id="UP000790377">
    <property type="component" value="Unassembled WGS sequence"/>
</dbReference>
<evidence type="ECO:0000313" key="1">
    <source>
        <dbReference type="EMBL" id="KAH7905600.1"/>
    </source>
</evidence>
<comment type="caution">
    <text evidence="1">The sequence shown here is derived from an EMBL/GenBank/DDBJ whole genome shotgun (WGS) entry which is preliminary data.</text>
</comment>